<dbReference type="PANTHER" id="PTHR42913:SF3">
    <property type="entry name" value="64 KDA MITOCHONDRIAL NADH DEHYDROGENASE (EUROFUNG)"/>
    <property type="match status" value="1"/>
</dbReference>
<proteinExistence type="inferred from homology"/>
<organism evidence="8 9">
    <name type="scientific">Variovorax ginsengisoli</name>
    <dbReference type="NCBI Taxonomy" id="363844"/>
    <lineage>
        <taxon>Bacteria</taxon>
        <taxon>Pseudomonadati</taxon>
        <taxon>Pseudomonadota</taxon>
        <taxon>Betaproteobacteria</taxon>
        <taxon>Burkholderiales</taxon>
        <taxon>Comamonadaceae</taxon>
        <taxon>Variovorax</taxon>
    </lineage>
</organism>
<evidence type="ECO:0000313" key="8">
    <source>
        <dbReference type="EMBL" id="MDO1537618.1"/>
    </source>
</evidence>
<dbReference type="InterPro" id="IPR023753">
    <property type="entry name" value="FAD/NAD-binding_dom"/>
</dbReference>
<dbReference type="PRINTS" id="PR00411">
    <property type="entry name" value="PNDRDTASEI"/>
</dbReference>
<comment type="similarity">
    <text evidence="2">Belongs to the NADH dehydrogenase family.</text>
</comment>
<evidence type="ECO:0000256" key="6">
    <source>
        <dbReference type="SAM" id="MobiDB-lite"/>
    </source>
</evidence>
<dbReference type="InterPro" id="IPR051169">
    <property type="entry name" value="NADH-Q_oxidoreductase"/>
</dbReference>
<evidence type="ECO:0000256" key="3">
    <source>
        <dbReference type="ARBA" id="ARBA00022630"/>
    </source>
</evidence>
<reference evidence="8" key="1">
    <citation type="submission" date="2023-06" db="EMBL/GenBank/DDBJ databases">
        <authorList>
            <person name="Jiang Y."/>
            <person name="Liu Q."/>
        </authorList>
    </citation>
    <scope>NUCLEOTIDE SEQUENCE</scope>
    <source>
        <strain evidence="8">CGMCC 1.12090</strain>
    </source>
</reference>
<accession>A0ABT8SGX6</accession>
<evidence type="ECO:0000256" key="4">
    <source>
        <dbReference type="ARBA" id="ARBA00022827"/>
    </source>
</evidence>
<comment type="caution">
    <text evidence="8">The sequence shown here is derived from an EMBL/GenBank/DDBJ whole genome shotgun (WGS) entry which is preliminary data.</text>
</comment>
<keyword evidence="4" id="KW-0274">FAD</keyword>
<dbReference type="EMBL" id="JAUKVY010000044">
    <property type="protein sequence ID" value="MDO1537618.1"/>
    <property type="molecule type" value="Genomic_DNA"/>
</dbReference>
<keyword evidence="5 8" id="KW-0560">Oxidoreductase</keyword>
<comment type="cofactor">
    <cofactor evidence="1">
        <name>FAD</name>
        <dbReference type="ChEBI" id="CHEBI:57692"/>
    </cofactor>
</comment>
<dbReference type="Proteomes" id="UP001169027">
    <property type="component" value="Unassembled WGS sequence"/>
</dbReference>
<dbReference type="RefSeq" id="WP_301816057.1">
    <property type="nucleotide sequence ID" value="NZ_JAUJZH010000044.1"/>
</dbReference>
<evidence type="ECO:0000313" key="9">
    <source>
        <dbReference type="Proteomes" id="UP001169027"/>
    </source>
</evidence>
<dbReference type="PRINTS" id="PR00368">
    <property type="entry name" value="FADPNR"/>
</dbReference>
<name>A0ABT8SGX6_9BURK</name>
<dbReference type="Pfam" id="PF07992">
    <property type="entry name" value="Pyr_redox_2"/>
    <property type="match status" value="1"/>
</dbReference>
<feature type="domain" description="FAD/NAD(P)-binding" evidence="7">
    <location>
        <begin position="23"/>
        <end position="354"/>
    </location>
</feature>
<gene>
    <name evidence="8" type="ORF">Q2T77_35795</name>
</gene>
<feature type="region of interest" description="Disordered" evidence="6">
    <location>
        <begin position="1"/>
        <end position="20"/>
    </location>
</feature>
<dbReference type="Gene3D" id="3.50.50.100">
    <property type="match status" value="1"/>
</dbReference>
<keyword evidence="3" id="KW-0285">Flavoprotein</keyword>
<evidence type="ECO:0000256" key="1">
    <source>
        <dbReference type="ARBA" id="ARBA00001974"/>
    </source>
</evidence>
<sequence>MTTHTAATLPERDQTTESAGRHRVVIIGGGAAGLELATQLGKHERFSVTLVDKARSHIWKPKLHEIAAGSMNMGRHEVGYLAHARDHGFVYRMGEMTGLDRKSREVAIAPFIDGEGEQITPARTFPYDTLVLAVGSQSNDFGTPGVKEHALKLECLSDAARFNRKLMNACFRAQAQESVLAAAQLRVCIIGAGATGVELAAELLRTGREVLAYGASVSTTNKGLEIHLVEAADRILPALPPRLSAAAHKLLTKQGISVHAGAKVARVHQNGVELSHGELLPAEITVWAAGVRAPDFLRSLPGLETNRINQLAVRPTLQTTNDPRVFAIGDCAACAKPDGQGFVPPRAQAAHQQAAFLARHLPTHVEGRPLPNYMYRDFGSLVSLGSYSTVGNLMGGVVGKSMFVEGVFAKLMYLSMYKMHEAALHGWRRVTLETLARCLEPSSGSRVKLH</sequence>
<keyword evidence="9" id="KW-1185">Reference proteome</keyword>
<evidence type="ECO:0000256" key="5">
    <source>
        <dbReference type="ARBA" id="ARBA00023002"/>
    </source>
</evidence>
<evidence type="ECO:0000259" key="7">
    <source>
        <dbReference type="Pfam" id="PF07992"/>
    </source>
</evidence>
<dbReference type="PANTHER" id="PTHR42913">
    <property type="entry name" value="APOPTOSIS-INDUCING FACTOR 1"/>
    <property type="match status" value="1"/>
</dbReference>
<protein>
    <submittedName>
        <fullName evidence="8">NAD(P)/FAD-dependent oxidoreductase</fullName>
        <ecNumber evidence="8">1.6.5.-</ecNumber>
    </submittedName>
</protein>
<dbReference type="InterPro" id="IPR036188">
    <property type="entry name" value="FAD/NAD-bd_sf"/>
</dbReference>
<dbReference type="GO" id="GO:0016491">
    <property type="term" value="F:oxidoreductase activity"/>
    <property type="evidence" value="ECO:0007669"/>
    <property type="project" value="UniProtKB-KW"/>
</dbReference>
<dbReference type="SUPFAM" id="SSF51905">
    <property type="entry name" value="FAD/NAD(P)-binding domain"/>
    <property type="match status" value="1"/>
</dbReference>
<dbReference type="EC" id="1.6.5.-" evidence="8"/>
<evidence type="ECO:0000256" key="2">
    <source>
        <dbReference type="ARBA" id="ARBA00005272"/>
    </source>
</evidence>